<keyword evidence="5 7" id="KW-0472">Membrane</keyword>
<evidence type="ECO:0000256" key="8">
    <source>
        <dbReference type="SAM" id="SignalP"/>
    </source>
</evidence>
<dbReference type="PATRIC" id="fig|1280954.3.peg.818"/>
<dbReference type="Pfam" id="PF07715">
    <property type="entry name" value="Plug"/>
    <property type="match status" value="1"/>
</dbReference>
<dbReference type="GO" id="GO:0006826">
    <property type="term" value="P:iron ion transport"/>
    <property type="evidence" value="ECO:0007669"/>
    <property type="project" value="UniProtKB-KW"/>
</dbReference>
<dbReference type="PANTHER" id="PTHR47234">
    <property type="match status" value="1"/>
</dbReference>
<evidence type="ECO:0000256" key="4">
    <source>
        <dbReference type="ARBA" id="ARBA00023004"/>
    </source>
</evidence>
<evidence type="ECO:0000313" key="11">
    <source>
        <dbReference type="Proteomes" id="UP000027100"/>
    </source>
</evidence>
<keyword evidence="7" id="KW-0798">TonB box</keyword>
<dbReference type="Pfam" id="PF07660">
    <property type="entry name" value="STN"/>
    <property type="match status" value="1"/>
</dbReference>
<dbReference type="STRING" id="1280954.HPO_04029"/>
<dbReference type="PANTHER" id="PTHR47234:SF2">
    <property type="entry name" value="TONB-DEPENDENT RECEPTOR"/>
    <property type="match status" value="1"/>
</dbReference>
<keyword evidence="3" id="KW-0410">Iron transport</keyword>
<accession>A0A062VHX8</accession>
<evidence type="ECO:0000256" key="3">
    <source>
        <dbReference type="ARBA" id="ARBA00022496"/>
    </source>
</evidence>
<name>A0A062VHX8_9PROT</name>
<comment type="caution">
    <text evidence="10">The sequence shown here is derived from an EMBL/GenBank/DDBJ whole genome shotgun (WGS) entry which is preliminary data.</text>
</comment>
<keyword evidence="4" id="KW-0408">Iron</keyword>
<dbReference type="SMART" id="SM00965">
    <property type="entry name" value="STN"/>
    <property type="match status" value="1"/>
</dbReference>
<evidence type="ECO:0000259" key="9">
    <source>
        <dbReference type="SMART" id="SM00965"/>
    </source>
</evidence>
<dbReference type="InterPro" id="IPR000531">
    <property type="entry name" value="Beta-barrel_TonB"/>
</dbReference>
<protein>
    <submittedName>
        <fullName evidence="10">TonB-dependent receptor</fullName>
    </submittedName>
</protein>
<keyword evidence="8" id="KW-0732">Signal</keyword>
<feature type="domain" description="Secretin/TonB short N-terminal" evidence="9">
    <location>
        <begin position="55"/>
        <end position="106"/>
    </location>
</feature>
<dbReference type="Pfam" id="PF00593">
    <property type="entry name" value="TonB_dep_Rec_b-barrel"/>
    <property type="match status" value="1"/>
</dbReference>
<dbReference type="InterPro" id="IPR011662">
    <property type="entry name" value="Secretin/TonB_short_N"/>
</dbReference>
<feature type="signal peptide" evidence="8">
    <location>
        <begin position="1"/>
        <end position="30"/>
    </location>
</feature>
<dbReference type="eggNOG" id="COG1629">
    <property type="taxonomic scope" value="Bacteria"/>
</dbReference>
<keyword evidence="10" id="KW-0675">Receptor</keyword>
<sequence length="1125" mass="121328">MTSRTFQNKLKRGVMSGAALTALMAGSAIAEPVQFSVPPGSLSKALTDFSRQSDREILVSADLVAGKQSTGLEGAFEPEDALSALISNAGLSYRVTPSNVFLIDASAIQQTSPDQEVVNESSVQSEPVVQTAAAATEERREQTIVVVGSHIQGARTTEALPVTLIGQEQLAAIGADSGDDLFRSIPQMGDVTFNSTYLPQSSNAARGDVGSVNLRNLGIGNTLVLLNGRRVVLHPTSRANENLVPVLTYNTNAIPTAGVSRIEVLRDGAAAIYGADAVAGVVNTVLREVNNGGDLTVQYGGAEGTDLRQLDVNGTFGTDFADGRGNVSLFLGYTDRSELSTTDQSWTATADRRSFFTGTDFEGVGTLDRTSTISGWGNFATVGTGTVRQNGVALTTSAGAFSVIPSANGSCATSLGDGVCLRASNRATTGTDRNTRYDTNAVGTSLMPEVERINLFSTFRYDMPSGMQTFGELGYYFAETNAWQQSSTMLSSARITVPSTNYWNPFGATLLPDGSVNPNRLPGLNISPNGADVTLTSYRFDDFGLSNVNVENHQFRFLTGVRGEVGDFDWESALLYSRASVRDEQDGVSSTRLQEAMSWSTPDAYNPFNGANPADPQGLDTTLSNAAALDYARIRTERYSRTSLAQLDFKLSRPDLFTLPGGDVGMATGVELRRDLQLDDRDKHVDGTITFTDTETGITVPSDLVGTSDTPDTKGSRTVGSAYIEFAVPLVSPEMNIPLMQSLEMQAAGRYENYSDFGDIAKPKVALSWTVVDSLRFRGSWAQSFRAPNLEQINATVVSRSNTRTDWVRCEADVRALRIANFSDCTGYGFATTGRRAGNPDLQAETADTWTVGAVLQPRIMPDHFGSLTLTADLWNVEQEGLIGIYGEGNALILDYLLRTQGSSNPDVVRAAPTADEIAAFAGTGLDPVGRVLYVNDAYRNLQPQNLRGVDFSASLALHETPVGRFNFDVNVAHLIEYERAASPDIQALLDARAAGEINSGTIIPEGGNLLRQDGSPRWKWNASMTWQPTEAITIGAYTQYTGYFWDTSILNSAGENWRVDDQQTVNLYAQYAFDEGFAQNTRVRLGVRNVGDQLPPMDSSATGYNGALYQPYGRYWYASIRKSF</sequence>
<keyword evidence="3" id="KW-0406">Ion transport</keyword>
<organism evidence="10 11">
    <name type="scientific">Hyphomonas polymorpha PS728</name>
    <dbReference type="NCBI Taxonomy" id="1280954"/>
    <lineage>
        <taxon>Bacteria</taxon>
        <taxon>Pseudomonadati</taxon>
        <taxon>Pseudomonadota</taxon>
        <taxon>Alphaproteobacteria</taxon>
        <taxon>Hyphomonadales</taxon>
        <taxon>Hyphomonadaceae</taxon>
        <taxon>Hyphomonas</taxon>
    </lineage>
</organism>
<keyword evidence="6" id="KW-0998">Cell outer membrane</keyword>
<keyword evidence="11" id="KW-1185">Reference proteome</keyword>
<dbReference type="SUPFAM" id="SSF56935">
    <property type="entry name" value="Porins"/>
    <property type="match status" value="1"/>
</dbReference>
<dbReference type="GO" id="GO:0009279">
    <property type="term" value="C:cell outer membrane"/>
    <property type="evidence" value="ECO:0007669"/>
    <property type="project" value="UniProtKB-SubCell"/>
</dbReference>
<evidence type="ECO:0000256" key="6">
    <source>
        <dbReference type="ARBA" id="ARBA00023237"/>
    </source>
</evidence>
<dbReference type="Proteomes" id="UP000027100">
    <property type="component" value="Unassembled WGS sequence"/>
</dbReference>
<dbReference type="InterPro" id="IPR036942">
    <property type="entry name" value="Beta-barrel_TonB_sf"/>
</dbReference>
<dbReference type="eggNOG" id="COG4771">
    <property type="taxonomic scope" value="Bacteria"/>
</dbReference>
<reference evidence="10 11" key="1">
    <citation type="journal article" date="2014" name="Antonie Van Leeuwenhoek">
        <title>Hyphomonas beringensis sp. nov. and Hyphomonas chukchiensis sp. nov., isolated from surface seawater of the Bering Sea and Chukchi Sea.</title>
        <authorList>
            <person name="Li C."/>
            <person name="Lai Q."/>
            <person name="Li G."/>
            <person name="Dong C."/>
            <person name="Wang J."/>
            <person name="Liao Y."/>
            <person name="Shao Z."/>
        </authorList>
    </citation>
    <scope>NUCLEOTIDE SEQUENCE [LARGE SCALE GENOMIC DNA]</scope>
    <source>
        <strain evidence="10 11">PS728</strain>
    </source>
</reference>
<dbReference type="InterPro" id="IPR012910">
    <property type="entry name" value="Plug_dom"/>
</dbReference>
<dbReference type="EMBL" id="ARYM01000003">
    <property type="protein sequence ID" value="KDA00040.1"/>
    <property type="molecule type" value="Genomic_DNA"/>
</dbReference>
<evidence type="ECO:0000313" key="10">
    <source>
        <dbReference type="EMBL" id="KDA00040.1"/>
    </source>
</evidence>
<evidence type="ECO:0000256" key="1">
    <source>
        <dbReference type="ARBA" id="ARBA00004442"/>
    </source>
</evidence>
<gene>
    <name evidence="10" type="ORF">HPO_04029</name>
</gene>
<dbReference type="AlphaFoldDB" id="A0A062VHX8"/>
<keyword evidence="2" id="KW-0813">Transport</keyword>
<dbReference type="Gene3D" id="2.40.170.20">
    <property type="entry name" value="TonB-dependent receptor, beta-barrel domain"/>
    <property type="match status" value="1"/>
</dbReference>
<dbReference type="InterPro" id="IPR037066">
    <property type="entry name" value="Plug_dom_sf"/>
</dbReference>
<dbReference type="Gene3D" id="2.170.130.10">
    <property type="entry name" value="TonB-dependent receptor, plug domain"/>
    <property type="match status" value="1"/>
</dbReference>
<evidence type="ECO:0000256" key="5">
    <source>
        <dbReference type="ARBA" id="ARBA00023136"/>
    </source>
</evidence>
<evidence type="ECO:0000256" key="7">
    <source>
        <dbReference type="RuleBase" id="RU003357"/>
    </source>
</evidence>
<dbReference type="RefSeq" id="WP_035594731.1">
    <property type="nucleotide sequence ID" value="NZ_ARYM01000003.1"/>
</dbReference>
<dbReference type="Gene3D" id="3.55.50.30">
    <property type="match status" value="1"/>
</dbReference>
<dbReference type="OrthoDB" id="7051241at2"/>
<proteinExistence type="inferred from homology"/>
<comment type="similarity">
    <text evidence="7">Belongs to the TonB-dependent receptor family.</text>
</comment>
<feature type="chain" id="PRO_5001615698" evidence="8">
    <location>
        <begin position="31"/>
        <end position="1125"/>
    </location>
</feature>
<evidence type="ECO:0000256" key="2">
    <source>
        <dbReference type="ARBA" id="ARBA00022448"/>
    </source>
</evidence>
<comment type="subcellular location">
    <subcellularLocation>
        <location evidence="1 7">Cell outer membrane</location>
    </subcellularLocation>
</comment>